<dbReference type="PANTHER" id="PTHR12455:SF0">
    <property type="entry name" value="NUCLEOLAR COMPLEX PROTEIN 4 HOMOLOG"/>
    <property type="match status" value="1"/>
</dbReference>
<dbReference type="VEuPathDB" id="TriTrypDB:LPMP_200770"/>
<proteinExistence type="inferred from homology"/>
<gene>
    <name evidence="3" type="ORF">LPMP_200770</name>
</gene>
<evidence type="ECO:0000313" key="3">
    <source>
        <dbReference type="EMBL" id="AIN97569.1"/>
    </source>
</evidence>
<protein>
    <submittedName>
        <fullName evidence="3">Ribosome biogenesis protein, putative</fullName>
    </submittedName>
</protein>
<comment type="similarity">
    <text evidence="1">Belongs to the CBF/MAK21 family.</text>
</comment>
<reference evidence="3 4" key="1">
    <citation type="journal article" date="2015" name="Sci. Rep.">
        <title>The genome of Leishmania panamensis: insights into genomics of the L. (Viannia) subgenus.</title>
        <authorList>
            <person name="Llanes A."/>
            <person name="Restrepo C.M."/>
            <person name="Vecchio G.D."/>
            <person name="Anguizola F.J."/>
            <person name="Lleonart R."/>
        </authorList>
    </citation>
    <scope>NUCLEOTIDE SEQUENCE [LARGE SCALE GENOMIC DNA]</scope>
    <source>
        <strain evidence="3 4">MHOM/PA/94/PSC-1</strain>
    </source>
</reference>
<dbReference type="eggNOG" id="KOG2154">
    <property type="taxonomic scope" value="Eukaryota"/>
</dbReference>
<dbReference type="KEGG" id="lpan:LPMP_200770"/>
<evidence type="ECO:0000259" key="2">
    <source>
        <dbReference type="Pfam" id="PF03914"/>
    </source>
</evidence>
<dbReference type="OrthoDB" id="10263185at2759"/>
<dbReference type="GeneID" id="22574284"/>
<dbReference type="AlphaFoldDB" id="A0A088RQS2"/>
<dbReference type="EMBL" id="CP009389">
    <property type="protein sequence ID" value="AIN97569.1"/>
    <property type="molecule type" value="Genomic_DNA"/>
</dbReference>
<sequence length="468" mass="52446">MESKLSSALRICDKCKTYAELCRTFDEKASPILEQALQSPTVKAPRDHTTPDECSPRVAELREALCTRLGAHEATPAEDDVWFLIYRAVSNLVERQQRKRPRDRDGVSLSTLVTNCFVLLCTRTLPQLDHMKLRWGFLKKERAALEASDAYVHSNASERRKLQLNATSVLSVFSEKAHKHYFTLVWMVCVEKAGEAALHIHLLHRLGSVVLPHLTNPLVLADYLTGCFSSGGIVSILSLQGLFVLMLDHGLEYPNYYEQLYSLLTPDAFASRHRYELFRLLDLSMTSLRVPSYIAASVIKRVAQVSLMAPAPTLYFTLPFLRKVLQTHPNCIALIHRSSREAVVPEDMAGQDADTATAQSAKAQAMSDTAALFDGRDPFDDRAKLPETHALNSTLWELTALERHFMPVVPLMVSAFSSTAEDKTPLRYEKSYGRLFTAEVTRAIDSHHLPTIAYEAPSEADPTDLLSF</sequence>
<dbReference type="GO" id="GO:0032040">
    <property type="term" value="C:small-subunit processome"/>
    <property type="evidence" value="ECO:0007669"/>
    <property type="project" value="TreeGrafter"/>
</dbReference>
<evidence type="ECO:0000313" key="4">
    <source>
        <dbReference type="Proteomes" id="UP000063063"/>
    </source>
</evidence>
<dbReference type="Proteomes" id="UP000063063">
    <property type="component" value="Chromosome 20"/>
</dbReference>
<dbReference type="PANTHER" id="PTHR12455">
    <property type="entry name" value="NUCLEOLAR COMPLEX PROTEIN 4"/>
    <property type="match status" value="1"/>
</dbReference>
<dbReference type="InterPro" id="IPR005612">
    <property type="entry name" value="CCAAT-binding_factor"/>
</dbReference>
<dbReference type="RefSeq" id="XP_010698276.1">
    <property type="nucleotide sequence ID" value="XM_010699974.1"/>
</dbReference>
<organism evidence="3 4">
    <name type="scientific">Leishmania panamensis</name>
    <dbReference type="NCBI Taxonomy" id="5679"/>
    <lineage>
        <taxon>Eukaryota</taxon>
        <taxon>Discoba</taxon>
        <taxon>Euglenozoa</taxon>
        <taxon>Kinetoplastea</taxon>
        <taxon>Metakinetoplastina</taxon>
        <taxon>Trypanosomatida</taxon>
        <taxon>Trypanosomatidae</taxon>
        <taxon>Leishmaniinae</taxon>
        <taxon>Leishmania</taxon>
        <taxon>Leishmania guyanensis species complex</taxon>
    </lineage>
</organism>
<dbReference type="InterPro" id="IPR027193">
    <property type="entry name" value="Noc4"/>
</dbReference>
<keyword evidence="4" id="KW-1185">Reference proteome</keyword>
<dbReference type="VEuPathDB" id="TriTrypDB:LPAL13_200011800"/>
<accession>A0A088RQS2</accession>
<dbReference type="Pfam" id="PF03914">
    <property type="entry name" value="CBF"/>
    <property type="match status" value="1"/>
</dbReference>
<dbReference type="GO" id="GO:0030692">
    <property type="term" value="C:Noc4p-Nop14p complex"/>
    <property type="evidence" value="ECO:0007669"/>
    <property type="project" value="TreeGrafter"/>
</dbReference>
<dbReference type="GO" id="GO:0042254">
    <property type="term" value="P:ribosome biogenesis"/>
    <property type="evidence" value="ECO:0007669"/>
    <property type="project" value="InterPro"/>
</dbReference>
<evidence type="ECO:0000256" key="1">
    <source>
        <dbReference type="ARBA" id="ARBA00007797"/>
    </source>
</evidence>
<feature type="domain" description="CCAAT-binding factor" evidence="2">
    <location>
        <begin position="235"/>
        <end position="412"/>
    </location>
</feature>
<name>A0A088RQS2_LEIPA</name>